<feature type="chain" id="PRO_5007573681" evidence="1">
    <location>
        <begin position="21"/>
        <end position="65"/>
    </location>
</feature>
<dbReference type="OrthoDB" id="9850841at2"/>
<evidence type="ECO:0000313" key="2">
    <source>
        <dbReference type="EMBL" id="KYG69838.1"/>
    </source>
</evidence>
<comment type="caution">
    <text evidence="2">The sequence shown here is derived from an EMBL/GenBank/DDBJ whole genome shotgun (WGS) entry which is preliminary data.</text>
</comment>
<reference evidence="2 3" key="1">
    <citation type="submission" date="2016-03" db="EMBL/GenBank/DDBJ databases">
        <authorList>
            <person name="Ploux O."/>
        </authorList>
    </citation>
    <scope>NUCLEOTIDE SEQUENCE [LARGE SCALE GENOMIC DNA]</scope>
    <source>
        <strain evidence="2 3">BER2</strain>
    </source>
</reference>
<feature type="signal peptide" evidence="1">
    <location>
        <begin position="1"/>
        <end position="20"/>
    </location>
</feature>
<dbReference type="RefSeq" id="WP_063243190.1">
    <property type="nucleotide sequence ID" value="NZ_CP168967.1"/>
</dbReference>
<dbReference type="EMBL" id="LUKF01000006">
    <property type="protein sequence ID" value="KYG69838.1"/>
    <property type="molecule type" value="Genomic_DNA"/>
</dbReference>
<sequence length="65" mass="6753">MNLKTILLTSAVAMMLGACAHTKSHDHAGCNCGHKTEAKKECSGTECAVDKKCADCQKSEAAAAK</sequence>
<dbReference type="PROSITE" id="PS51257">
    <property type="entry name" value="PROKAR_LIPOPROTEIN"/>
    <property type="match status" value="1"/>
</dbReference>
<accession>A0A150WTF9</accession>
<dbReference type="Proteomes" id="UP000075391">
    <property type="component" value="Unassembled WGS sequence"/>
</dbReference>
<organism evidence="2 3">
    <name type="scientific">Bdellovibrio bacteriovorus</name>
    <dbReference type="NCBI Taxonomy" id="959"/>
    <lineage>
        <taxon>Bacteria</taxon>
        <taxon>Pseudomonadati</taxon>
        <taxon>Bdellovibrionota</taxon>
        <taxon>Bdellovibrionia</taxon>
        <taxon>Bdellovibrionales</taxon>
        <taxon>Pseudobdellovibrionaceae</taxon>
        <taxon>Bdellovibrio</taxon>
    </lineage>
</organism>
<dbReference type="AlphaFoldDB" id="A0A150WTF9"/>
<evidence type="ECO:0000313" key="3">
    <source>
        <dbReference type="Proteomes" id="UP000075391"/>
    </source>
</evidence>
<protein>
    <submittedName>
        <fullName evidence="2">Uncharacterized protein</fullName>
    </submittedName>
</protein>
<gene>
    <name evidence="2" type="ORF">AZI85_16500</name>
</gene>
<keyword evidence="1" id="KW-0732">Signal</keyword>
<name>A0A150WTF9_BDEBC</name>
<evidence type="ECO:0000256" key="1">
    <source>
        <dbReference type="SAM" id="SignalP"/>
    </source>
</evidence>
<proteinExistence type="predicted"/>